<dbReference type="RefSeq" id="WP_315605305.1">
    <property type="nucleotide sequence ID" value="NZ_CP130318.1"/>
</dbReference>
<evidence type="ECO:0000313" key="4">
    <source>
        <dbReference type="Proteomes" id="UP001305702"/>
    </source>
</evidence>
<sequence>MTLQIGFVGTGGIARAHQNHLSSLEGVTVAGFTGTRMAHSEKAAREWKDARAYESLEQMLDDRRLDAVYICVPPDSHDGLEELLIDRGIPFLVEKPLGTDLALPRRLAARIREQNLLTSVGYHWRYLDSAQKAKELLLNTKIGMSLGYWMGTMPRAPWWIVQKGSGGQFVEQTTHITDLLRYLVGEITEVYAAYSHRVMHEVVEGADVSDVGTVTMKLADGSVATISNTCLIPNYHTVGLDIYTNDGIYEIREACLKRATADTVTQYNNQTKPMYNENEAFIRALRTGDRSGILSDYEDSLKTHEVTMAANESARTGLPVTIPGNGA</sequence>
<gene>
    <name evidence="3" type="ORF">MJA45_00140</name>
</gene>
<dbReference type="PANTHER" id="PTHR43249">
    <property type="entry name" value="UDP-N-ACETYL-2-AMINO-2-DEOXY-D-GLUCURONATE OXIDASE"/>
    <property type="match status" value="1"/>
</dbReference>
<accession>A0AA96LCQ2</accession>
<evidence type="ECO:0000259" key="2">
    <source>
        <dbReference type="Pfam" id="PF22725"/>
    </source>
</evidence>
<dbReference type="SUPFAM" id="SSF55347">
    <property type="entry name" value="Glyceraldehyde-3-phosphate dehydrogenase-like, C-terminal domain"/>
    <property type="match status" value="1"/>
</dbReference>
<dbReference type="SUPFAM" id="SSF51735">
    <property type="entry name" value="NAD(P)-binding Rossmann-fold domains"/>
    <property type="match status" value="1"/>
</dbReference>
<dbReference type="AlphaFoldDB" id="A0AA96LCQ2"/>
<dbReference type="InterPro" id="IPR036291">
    <property type="entry name" value="NAD(P)-bd_dom_sf"/>
</dbReference>
<keyword evidence="4" id="KW-1185">Reference proteome</keyword>
<reference evidence="3 4" key="1">
    <citation type="submission" date="2022-02" db="EMBL/GenBank/DDBJ databases">
        <title>Paenibacillus sp. MBLB1776 Whole Genome Shotgun Sequencing.</title>
        <authorList>
            <person name="Hwang C.Y."/>
            <person name="Cho E.-S."/>
            <person name="Seo M.-J."/>
        </authorList>
    </citation>
    <scope>NUCLEOTIDE SEQUENCE [LARGE SCALE GENOMIC DNA]</scope>
    <source>
        <strain evidence="3 4">MBLB1776</strain>
    </source>
</reference>
<name>A0AA96LCQ2_9BACL</name>
<dbReference type="PANTHER" id="PTHR43249:SF1">
    <property type="entry name" value="D-GLUCOSIDE 3-DEHYDROGENASE"/>
    <property type="match status" value="1"/>
</dbReference>
<feature type="domain" description="GFO/IDH/MocA-like oxidoreductase" evidence="2">
    <location>
        <begin position="148"/>
        <end position="249"/>
    </location>
</feature>
<proteinExistence type="predicted"/>
<protein>
    <submittedName>
        <fullName evidence="3">Gfo/Idh/MocA family oxidoreductase</fullName>
    </submittedName>
</protein>
<dbReference type="InterPro" id="IPR055170">
    <property type="entry name" value="GFO_IDH_MocA-like_dom"/>
</dbReference>
<dbReference type="Gene3D" id="3.30.360.10">
    <property type="entry name" value="Dihydrodipicolinate Reductase, domain 2"/>
    <property type="match status" value="1"/>
</dbReference>
<dbReference type="Pfam" id="PF01408">
    <property type="entry name" value="GFO_IDH_MocA"/>
    <property type="match status" value="1"/>
</dbReference>
<dbReference type="InterPro" id="IPR000683">
    <property type="entry name" value="Gfo/Idh/MocA-like_OxRdtase_N"/>
</dbReference>
<evidence type="ECO:0000313" key="3">
    <source>
        <dbReference type="EMBL" id="WNQ11529.1"/>
    </source>
</evidence>
<dbReference type="InterPro" id="IPR052515">
    <property type="entry name" value="Gfo/Idh/MocA_Oxidoreductase"/>
</dbReference>
<organism evidence="3 4">
    <name type="scientific">Paenibacillus aurantius</name>
    <dbReference type="NCBI Taxonomy" id="2918900"/>
    <lineage>
        <taxon>Bacteria</taxon>
        <taxon>Bacillati</taxon>
        <taxon>Bacillota</taxon>
        <taxon>Bacilli</taxon>
        <taxon>Bacillales</taxon>
        <taxon>Paenibacillaceae</taxon>
        <taxon>Paenibacillus</taxon>
    </lineage>
</organism>
<dbReference type="Pfam" id="PF22725">
    <property type="entry name" value="GFO_IDH_MocA_C3"/>
    <property type="match status" value="1"/>
</dbReference>
<evidence type="ECO:0000259" key="1">
    <source>
        <dbReference type="Pfam" id="PF01408"/>
    </source>
</evidence>
<dbReference type="EMBL" id="CP130318">
    <property type="protein sequence ID" value="WNQ11529.1"/>
    <property type="molecule type" value="Genomic_DNA"/>
</dbReference>
<dbReference type="GO" id="GO:0000166">
    <property type="term" value="F:nucleotide binding"/>
    <property type="evidence" value="ECO:0007669"/>
    <property type="project" value="InterPro"/>
</dbReference>
<dbReference type="KEGG" id="paun:MJA45_00140"/>
<feature type="domain" description="Gfo/Idh/MocA-like oxidoreductase N-terminal" evidence="1">
    <location>
        <begin position="4"/>
        <end position="122"/>
    </location>
</feature>
<dbReference type="Proteomes" id="UP001305702">
    <property type="component" value="Chromosome"/>
</dbReference>
<dbReference type="Gene3D" id="3.40.50.720">
    <property type="entry name" value="NAD(P)-binding Rossmann-like Domain"/>
    <property type="match status" value="1"/>
</dbReference>